<dbReference type="EMBL" id="JAPMLE010000001">
    <property type="protein sequence ID" value="MDR8522099.1"/>
    <property type="molecule type" value="Genomic_DNA"/>
</dbReference>
<evidence type="ECO:0000313" key="4">
    <source>
        <dbReference type="Proteomes" id="UP001271263"/>
    </source>
</evidence>
<accession>A0AAW8NJX9</accession>
<dbReference type="Proteomes" id="UP001271263">
    <property type="component" value="Unassembled WGS sequence"/>
</dbReference>
<sequence>MFHLARFIHAFICSPAKLGRILLIVILTMQSMVTMADDCTSAHQDCGSASNHVVEQMNSFADNTSQCDEVGNSSHVEDDCADCSNNCCSCCMTLMHPMSAMQTAQAYPNSFVLSVNFTSVEAPYYSLLRPPKALLV</sequence>
<evidence type="ECO:0000313" key="3">
    <source>
        <dbReference type="Proteomes" id="UP001259340"/>
    </source>
</evidence>
<evidence type="ECO:0000313" key="2">
    <source>
        <dbReference type="EMBL" id="MDW4826544.1"/>
    </source>
</evidence>
<evidence type="ECO:0000313" key="1">
    <source>
        <dbReference type="EMBL" id="MDR8522099.1"/>
    </source>
</evidence>
<dbReference type="Proteomes" id="UP001259340">
    <property type="component" value="Unassembled WGS sequence"/>
</dbReference>
<organism evidence="1 3">
    <name type="scientific">Shewanella fidelis</name>
    <dbReference type="NCBI Taxonomy" id="173509"/>
    <lineage>
        <taxon>Bacteria</taxon>
        <taxon>Pseudomonadati</taxon>
        <taxon>Pseudomonadota</taxon>
        <taxon>Gammaproteobacteria</taxon>
        <taxon>Alteromonadales</taxon>
        <taxon>Shewanellaceae</taxon>
        <taxon>Shewanella</taxon>
    </lineage>
</organism>
<proteinExistence type="predicted"/>
<dbReference type="RefSeq" id="WP_310653607.1">
    <property type="nucleotide sequence ID" value="NZ_JAPMLA010000021.1"/>
</dbReference>
<evidence type="ECO:0008006" key="5">
    <source>
        <dbReference type="Google" id="ProtNLM"/>
    </source>
</evidence>
<dbReference type="AlphaFoldDB" id="A0AAW8NJX9"/>
<name>A0AAW8NJX9_9GAMM</name>
<reference evidence="2 4" key="1">
    <citation type="journal article" date="2022" name="bioRxiv">
        <title>Prophages regulate Shewanella fidelis 3313 motility and biofilm formation: implications for gut colonization dynamics in Ciona robusta.</title>
        <authorList>
            <person name="Natarajan O."/>
            <person name="Gibboney S.L."/>
            <person name="Young M.N."/>
            <person name="Lim S.J."/>
            <person name="Pluta N."/>
            <person name="Atkinson C.G."/>
            <person name="Leigh B.A."/>
            <person name="Liberti A."/>
            <person name="Kees E.D."/>
            <person name="Breitbart M."/>
            <person name="Gralnick J.A."/>
            <person name="Dishaw L.J."/>
        </authorList>
    </citation>
    <scope>NUCLEOTIDE SEQUENCE [LARGE SCALE GENOMIC DNA]</scope>
    <source>
        <strain evidence="2 4">JG4066</strain>
    </source>
</reference>
<comment type="caution">
    <text evidence="1">The sequence shown here is derived from an EMBL/GenBank/DDBJ whole genome shotgun (WGS) entry which is preliminary data.</text>
</comment>
<dbReference type="EMBL" id="JAPMLD010000019">
    <property type="protein sequence ID" value="MDW4826544.1"/>
    <property type="molecule type" value="Genomic_DNA"/>
</dbReference>
<protein>
    <recommendedName>
        <fullName evidence="5">DUF2946 domain-containing protein</fullName>
    </recommendedName>
</protein>
<gene>
    <name evidence="1" type="ORF">OS133_00080</name>
    <name evidence="2" type="ORF">OS134_20960</name>
</gene>
<keyword evidence="4" id="KW-1185">Reference proteome</keyword>
<reference evidence="1" key="2">
    <citation type="submission" date="2022-11" db="EMBL/GenBank/DDBJ databases">
        <title>Prophages regulate Shewanella fidelis motility and biofilm formation: implications for gut colonization dynamics in Ciona robusta.</title>
        <authorList>
            <person name="Natarajan O."/>
            <person name="Gibboney S.L."/>
            <person name="Young M.N."/>
            <person name="Lim S.J."/>
            <person name="Pluta N."/>
            <person name="Atkinson C.G.F."/>
            <person name="Leigh B.A."/>
            <person name="Liberti A."/>
            <person name="Kees E."/>
            <person name="Breitbart M."/>
            <person name="Gralnick J."/>
            <person name="Dishaw L.J."/>
        </authorList>
    </citation>
    <scope>NUCLEOTIDE SEQUENCE</scope>
    <source>
        <strain evidence="1">3313</strain>
    </source>
</reference>